<name>A0A7W4VTN3_9ACTN</name>
<dbReference type="RefSeq" id="WP_183591089.1">
    <property type="nucleotide sequence ID" value="NZ_JACHWR010000001.1"/>
</dbReference>
<proteinExistence type="predicted"/>
<sequence length="634" mass="67126">MSSQTFHTLDVLRLEVEQPPATGLRNRIKNPDGVGGGWGWITPQTNQNIGGLVDGSGPYLSFASMDTFMPGEFGSEPIPARPGQWVNWRAEVRSTNRSYQIGLQHLNADGTVVGGFMLLASTATGVRSGSAHQITDPTVVAVRLRAYQVGGGAPPWGFSWRKAMVAVEDTNTGMTGMAYTETQWVNILGKSHSVQIERSELNLGILAAVVYDADLDPAQAGVHLGQGIRAHALVAGSWEPLHVGSLTNARAEYNPLATDVDKRAKITLTATDAAGTLGRVPRPDGVATIPDLIGVLEGAGVPWNINGSTSQRFPGPTVSTNPDARAIDQVAITRDTVHGYAWISRAGVLTAWDADQLPTGVAAVLDEDDMTALSIDYDTDRCINIVTVKYLRPGGEEVTYGPYVDQASREQWGEHTAEFTVHGIPETEANMAAFANAVFAANATPQRRVNTVTLPVRTPAELPKTLLDLYDLVTVQNADLDLDQSMRITGVRHQIATDRWSVTLEFAAQGGVAPPQQTPSAGPTVAAGAGEWVAAAPTNGWTGAVYYNVADGMCTAILDLFKTAWGAEVMAQLPPGAIPKPALPAGMYFYGLSRDTGAQAPFWVGVGGDIGCVFGSAVTGGGGITGTITYPVRR</sequence>
<dbReference type="EMBL" id="JACHWR010000001">
    <property type="protein sequence ID" value="MBB3041159.1"/>
    <property type="molecule type" value="Genomic_DNA"/>
</dbReference>
<dbReference type="Proteomes" id="UP000589626">
    <property type="component" value="Unassembled WGS sequence"/>
</dbReference>
<dbReference type="AlphaFoldDB" id="A0A7W4VTN3"/>
<accession>A0A7W4VTN3</accession>
<organism evidence="1 2">
    <name type="scientific">Nocardioides soli</name>
    <dbReference type="NCBI Taxonomy" id="1036020"/>
    <lineage>
        <taxon>Bacteria</taxon>
        <taxon>Bacillati</taxon>
        <taxon>Actinomycetota</taxon>
        <taxon>Actinomycetes</taxon>
        <taxon>Propionibacteriales</taxon>
        <taxon>Nocardioidaceae</taxon>
        <taxon>Nocardioides</taxon>
    </lineage>
</organism>
<keyword evidence="2" id="KW-1185">Reference proteome</keyword>
<evidence type="ECO:0000313" key="2">
    <source>
        <dbReference type="Proteomes" id="UP000589626"/>
    </source>
</evidence>
<gene>
    <name evidence="1" type="ORF">FHU40_000960</name>
</gene>
<evidence type="ECO:0000313" key="1">
    <source>
        <dbReference type="EMBL" id="MBB3041159.1"/>
    </source>
</evidence>
<protein>
    <submittedName>
        <fullName evidence="1">Uncharacterized protein</fullName>
    </submittedName>
</protein>
<comment type="caution">
    <text evidence="1">The sequence shown here is derived from an EMBL/GenBank/DDBJ whole genome shotgun (WGS) entry which is preliminary data.</text>
</comment>
<reference evidence="1 2" key="1">
    <citation type="submission" date="2020-08" db="EMBL/GenBank/DDBJ databases">
        <title>Sequencing the genomes of 1000 actinobacteria strains.</title>
        <authorList>
            <person name="Klenk H.-P."/>
        </authorList>
    </citation>
    <scope>NUCLEOTIDE SEQUENCE [LARGE SCALE GENOMIC DNA]</scope>
    <source>
        <strain evidence="1 2">DSM 105498</strain>
    </source>
</reference>